<gene>
    <name evidence="19" type="ORF">CAPTEDRAFT_22135</name>
</gene>
<dbReference type="Gene3D" id="1.10.510.10">
    <property type="entry name" value="Transferase(Phosphotransferase) domain 1"/>
    <property type="match status" value="1"/>
</dbReference>
<dbReference type="GO" id="GO:0001653">
    <property type="term" value="F:peptide receptor activity"/>
    <property type="evidence" value="ECO:0007669"/>
    <property type="project" value="TreeGrafter"/>
</dbReference>
<feature type="domain" description="Guanylate cyclase" evidence="18">
    <location>
        <begin position="854"/>
        <end position="984"/>
    </location>
</feature>
<evidence type="ECO:0000256" key="10">
    <source>
        <dbReference type="ARBA" id="ARBA00023136"/>
    </source>
</evidence>
<dbReference type="SMART" id="SM00044">
    <property type="entry name" value="CYCc"/>
    <property type="match status" value="1"/>
</dbReference>
<evidence type="ECO:0000256" key="4">
    <source>
        <dbReference type="ARBA" id="ARBA00022475"/>
    </source>
</evidence>
<evidence type="ECO:0000256" key="14">
    <source>
        <dbReference type="ARBA" id="ARBA00023293"/>
    </source>
</evidence>
<dbReference type="EMBL" id="AMQN01002982">
    <property type="status" value="NOT_ANNOTATED_CDS"/>
    <property type="molecule type" value="Genomic_DNA"/>
</dbReference>
<dbReference type="Pfam" id="PF00211">
    <property type="entry name" value="Guanylate_cyc"/>
    <property type="match status" value="1"/>
</dbReference>
<dbReference type="Gene3D" id="3.30.70.1230">
    <property type="entry name" value="Nucleotide cyclase"/>
    <property type="match status" value="1"/>
</dbReference>
<dbReference type="InterPro" id="IPR011009">
    <property type="entry name" value="Kinase-like_dom_sf"/>
</dbReference>
<dbReference type="Pfam" id="PF07714">
    <property type="entry name" value="PK_Tyr_Ser-Thr"/>
    <property type="match status" value="1"/>
</dbReference>
<dbReference type="PROSITE" id="PS50125">
    <property type="entry name" value="GUANYLATE_CYCLASE_2"/>
    <property type="match status" value="1"/>
</dbReference>
<dbReference type="Gene3D" id="3.40.50.2300">
    <property type="match status" value="3"/>
</dbReference>
<dbReference type="OrthoDB" id="60033at2759"/>
<dbReference type="HOGENOM" id="CLU_001072_1_3_1"/>
<dbReference type="SUPFAM" id="SSF53822">
    <property type="entry name" value="Periplasmic binding protein-like I"/>
    <property type="match status" value="1"/>
</dbReference>
<dbReference type="GO" id="GO:0035556">
    <property type="term" value="P:intracellular signal transduction"/>
    <property type="evidence" value="ECO:0007669"/>
    <property type="project" value="InterPro"/>
</dbReference>
<dbReference type="EMBL" id="KB310616">
    <property type="protein sequence ID" value="ELT91198.1"/>
    <property type="molecule type" value="Genomic_DNA"/>
</dbReference>
<dbReference type="InterPro" id="IPR000719">
    <property type="entry name" value="Prot_kinase_dom"/>
</dbReference>
<dbReference type="AlphaFoldDB" id="R7TBU9"/>
<dbReference type="PRINTS" id="PR00255">
    <property type="entry name" value="NATPEPTIDER"/>
</dbReference>
<dbReference type="GO" id="GO:0005525">
    <property type="term" value="F:GTP binding"/>
    <property type="evidence" value="ECO:0007669"/>
    <property type="project" value="UniProtKB-KW"/>
</dbReference>
<keyword evidence="5" id="KW-0812">Transmembrane</keyword>
<feature type="non-terminal residue" evidence="19">
    <location>
        <position position="1032"/>
    </location>
</feature>
<dbReference type="OMA" id="GNSPDCH"/>
<keyword evidence="14 16" id="KW-0141">cGMP biosynthesis</keyword>
<dbReference type="Proteomes" id="UP000014760">
    <property type="component" value="Unassembled WGS sequence"/>
</dbReference>
<dbReference type="STRING" id="283909.R7TBU9"/>
<keyword evidence="10" id="KW-0472">Membrane</keyword>
<evidence type="ECO:0000256" key="8">
    <source>
        <dbReference type="ARBA" id="ARBA00022989"/>
    </source>
</evidence>
<dbReference type="FunFam" id="3.30.70.1230:FF:000004">
    <property type="entry name" value="Guanylate cyclase"/>
    <property type="match status" value="1"/>
</dbReference>
<dbReference type="InterPro" id="IPR029787">
    <property type="entry name" value="Nucleotide_cyclase"/>
</dbReference>
<dbReference type="InterPro" id="IPR001828">
    <property type="entry name" value="ANF_lig-bd_rcpt"/>
</dbReference>
<dbReference type="EMBL" id="AMQN01002981">
    <property type="status" value="NOT_ANNOTATED_CDS"/>
    <property type="molecule type" value="Genomic_DNA"/>
</dbReference>
<evidence type="ECO:0000256" key="13">
    <source>
        <dbReference type="ARBA" id="ARBA00023239"/>
    </source>
</evidence>
<evidence type="ECO:0000256" key="15">
    <source>
        <dbReference type="RuleBase" id="RU000405"/>
    </source>
</evidence>
<dbReference type="PROSITE" id="PS00452">
    <property type="entry name" value="GUANYLATE_CYCLASE_1"/>
    <property type="match status" value="1"/>
</dbReference>
<dbReference type="SUPFAM" id="SSF56112">
    <property type="entry name" value="Protein kinase-like (PK-like)"/>
    <property type="match status" value="1"/>
</dbReference>
<dbReference type="CDD" id="cd06352">
    <property type="entry name" value="PBP1_NPR_GC-like"/>
    <property type="match status" value="1"/>
</dbReference>
<dbReference type="GO" id="GO:0007168">
    <property type="term" value="P:receptor guanylyl cyclase signaling pathway"/>
    <property type="evidence" value="ECO:0007669"/>
    <property type="project" value="TreeGrafter"/>
</dbReference>
<dbReference type="GO" id="GO:0005524">
    <property type="term" value="F:ATP binding"/>
    <property type="evidence" value="ECO:0007669"/>
    <property type="project" value="InterPro"/>
</dbReference>
<evidence type="ECO:0000256" key="12">
    <source>
        <dbReference type="ARBA" id="ARBA00023180"/>
    </source>
</evidence>
<dbReference type="FunCoup" id="R7TBU9">
    <property type="interactions" value="74"/>
</dbReference>
<dbReference type="EnsemblMetazoa" id="CapteT22135">
    <property type="protein sequence ID" value="CapteP22135"/>
    <property type="gene ID" value="CapteG22135"/>
</dbReference>
<dbReference type="GO" id="GO:0004672">
    <property type="term" value="F:protein kinase activity"/>
    <property type="evidence" value="ECO:0007669"/>
    <property type="project" value="InterPro"/>
</dbReference>
<evidence type="ECO:0000259" key="18">
    <source>
        <dbReference type="PROSITE" id="PS50125"/>
    </source>
</evidence>
<dbReference type="SUPFAM" id="SSF55073">
    <property type="entry name" value="Nucleotide cyclase"/>
    <property type="match status" value="1"/>
</dbReference>
<dbReference type="EC" id="4.6.1.2" evidence="3 16"/>
<evidence type="ECO:0000313" key="21">
    <source>
        <dbReference type="Proteomes" id="UP000014760"/>
    </source>
</evidence>
<dbReference type="PANTHER" id="PTHR11920">
    <property type="entry name" value="GUANYLYL CYCLASE"/>
    <property type="match status" value="1"/>
</dbReference>
<comment type="subcellular location">
    <subcellularLocation>
        <location evidence="2">Cell membrane</location>
        <topology evidence="2">Single-pass type I membrane protein</topology>
    </subcellularLocation>
</comment>
<evidence type="ECO:0000256" key="9">
    <source>
        <dbReference type="ARBA" id="ARBA00023134"/>
    </source>
</evidence>
<dbReference type="GO" id="GO:0004383">
    <property type="term" value="F:guanylate cyclase activity"/>
    <property type="evidence" value="ECO:0007669"/>
    <property type="project" value="UniProtKB-EC"/>
</dbReference>
<name>R7TBU9_CAPTE</name>
<accession>R7TBU9</accession>
<protein>
    <recommendedName>
        <fullName evidence="3 16">Guanylate cyclase</fullName>
        <ecNumber evidence="3 16">4.6.1.2</ecNumber>
    </recommendedName>
</protein>
<evidence type="ECO:0000256" key="3">
    <source>
        <dbReference type="ARBA" id="ARBA00012202"/>
    </source>
</evidence>
<dbReference type="InterPro" id="IPR018297">
    <property type="entry name" value="A/G_cyclase_CS"/>
</dbReference>
<comment type="similarity">
    <text evidence="15">Belongs to the adenylyl cyclase class-4/guanylyl cyclase family.</text>
</comment>
<dbReference type="CDD" id="cd07302">
    <property type="entry name" value="CHD"/>
    <property type="match status" value="1"/>
</dbReference>
<proteinExistence type="inferred from homology"/>
<organism evidence="19">
    <name type="scientific">Capitella teleta</name>
    <name type="common">Polychaete worm</name>
    <dbReference type="NCBI Taxonomy" id="283909"/>
    <lineage>
        <taxon>Eukaryota</taxon>
        <taxon>Metazoa</taxon>
        <taxon>Spiralia</taxon>
        <taxon>Lophotrochozoa</taxon>
        <taxon>Annelida</taxon>
        <taxon>Polychaeta</taxon>
        <taxon>Sedentaria</taxon>
        <taxon>Scolecida</taxon>
        <taxon>Capitellidae</taxon>
        <taxon>Capitella</taxon>
    </lineage>
</organism>
<dbReference type="InterPro" id="IPR050401">
    <property type="entry name" value="Cyclic_nucleotide_synthase"/>
</dbReference>
<evidence type="ECO:0000256" key="11">
    <source>
        <dbReference type="ARBA" id="ARBA00023170"/>
    </source>
</evidence>
<dbReference type="GO" id="GO:0004016">
    <property type="term" value="F:adenylate cyclase activity"/>
    <property type="evidence" value="ECO:0007669"/>
    <property type="project" value="TreeGrafter"/>
</dbReference>
<evidence type="ECO:0000313" key="19">
    <source>
        <dbReference type="EMBL" id="ELT91198.1"/>
    </source>
</evidence>
<dbReference type="PROSITE" id="PS50011">
    <property type="entry name" value="PROTEIN_KINASE_DOM"/>
    <property type="match status" value="1"/>
</dbReference>
<evidence type="ECO:0000313" key="20">
    <source>
        <dbReference type="EnsemblMetazoa" id="CapteP22135"/>
    </source>
</evidence>
<sequence>MKEIRLGVILINGSGTPYDYARTMAAVDIAVEQVNREFLRAPEYKLVPFVWTYGPKCDASTSPGIAAALYYVNKVDAFLGPGCTDALDPVARMAAFWNLPIITVIIQTPYTQPKRVTINLCYPGLGDSRRFRDKSDFPTMTRLAYCQCRLRSVFASVFQKFNWKDISLIIDRSDYHSDVLGESLDEGLRNTGYYPNLFKFYSASNPDLGLLLQEVSDHSRIIVLSVKSGSVRDILITAHQLGMIQSGEYVFFDVVLFEFYSYWGNPQWERGDEFDPIAREAYEALLRVSLYEPGGPEYDTWSARVKQKARDVYGFDYDAHNESVNFFVGTFHDGLVHYGRSVNECIAINCNYDDGLLMNTILWNRSFVGQTGSVHVDSNGDRDTTYVINDFDPSSGVFVPVAMYWGDRPGYDPIEGRSIHWAGGRAEAPPNEPFCGFKGDNPECKHRGRNNALIAFDKRFHFISVNRKYKTEAQLRDLSWIISPDDLQAARKDQASQFSKISSVSSLTSSQLPLYHYLNFQVALGSSNRFDSGQLFTQVGYLKASVDCLYFRSFHVYFLKKKIYILSCLFASQRRNLLHENVVRFVGAILEPKEIRIIHDYCSKGSLQDILVSDQIKLDDDFKRSLILDIIKGMVFIHRSEIQYHGRLRSSNCVVDSRFVLKITDFGIPCFYYDDDAAMFSAEYKDHTNYEIPNGSQKGDVYSFSIILEEIILRGSPFDHFRDEFSPKEIVMRVKRGGTEPIRPYISKDSCPAQLRTLLAKCWSEDPQQRPTFDTIKSTISKMHGYERSLLESLLKRMEMYANNLESIVAERTSLLAQEQEKTEQLLLQILPKSIAEQLKRGQHVQPETYHNVTIYFSDIVGFTTLSAESSPLQIVKLLNDLYTTFDSTLGKYDVYKVETIGDAYMVASGLPITNGDKHASEIACMSLELLESITRFKIAHRPHQQLKLRIGLHSGSCVAGVVGLKMPRYCLFGDTVNTASRMESHGEALKIHISPETKRLLDRFGSFQISSRGVITIKGKGEMETFWLENS</sequence>
<keyword evidence="21" id="KW-1185">Reference proteome</keyword>
<reference evidence="20" key="3">
    <citation type="submission" date="2015-06" db="UniProtKB">
        <authorList>
            <consortium name="EnsemblMetazoa"/>
        </authorList>
    </citation>
    <scope>IDENTIFICATION</scope>
</reference>
<keyword evidence="8" id="KW-1133">Transmembrane helix</keyword>
<dbReference type="InterPro" id="IPR028082">
    <property type="entry name" value="Peripla_BP_I"/>
</dbReference>
<comment type="catalytic activity">
    <reaction evidence="1 16">
        <text>GTP = 3',5'-cyclic GMP + diphosphate</text>
        <dbReference type="Rhea" id="RHEA:13665"/>
        <dbReference type="ChEBI" id="CHEBI:33019"/>
        <dbReference type="ChEBI" id="CHEBI:37565"/>
        <dbReference type="ChEBI" id="CHEBI:57746"/>
        <dbReference type="EC" id="4.6.1.2"/>
    </reaction>
</comment>
<evidence type="ECO:0000256" key="6">
    <source>
        <dbReference type="ARBA" id="ARBA00022729"/>
    </source>
</evidence>
<keyword evidence="12" id="KW-0325">Glycoprotein</keyword>
<reference evidence="19 21" key="2">
    <citation type="journal article" date="2013" name="Nature">
        <title>Insights into bilaterian evolution from three spiralian genomes.</title>
        <authorList>
            <person name="Simakov O."/>
            <person name="Marletaz F."/>
            <person name="Cho S.J."/>
            <person name="Edsinger-Gonzales E."/>
            <person name="Havlak P."/>
            <person name="Hellsten U."/>
            <person name="Kuo D.H."/>
            <person name="Larsson T."/>
            <person name="Lv J."/>
            <person name="Arendt D."/>
            <person name="Savage R."/>
            <person name="Osoegawa K."/>
            <person name="de Jong P."/>
            <person name="Grimwood J."/>
            <person name="Chapman J.A."/>
            <person name="Shapiro H."/>
            <person name="Aerts A."/>
            <person name="Otillar R.P."/>
            <person name="Terry A.Y."/>
            <person name="Boore J.L."/>
            <person name="Grigoriev I.V."/>
            <person name="Lindberg D.R."/>
            <person name="Seaver E.C."/>
            <person name="Weisblat D.A."/>
            <person name="Putnam N.H."/>
            <person name="Rokhsar D.S."/>
        </authorList>
    </citation>
    <scope>NUCLEOTIDE SEQUENCE</scope>
    <source>
        <strain evidence="19 21">I ESC-2004</strain>
    </source>
</reference>
<keyword evidence="7" id="KW-0547">Nucleotide-binding</keyword>
<keyword evidence="6" id="KW-0732">Signal</keyword>
<keyword evidence="4" id="KW-1003">Cell membrane</keyword>
<dbReference type="InterPro" id="IPR001054">
    <property type="entry name" value="A/G_cyclase"/>
</dbReference>
<dbReference type="InterPro" id="IPR001245">
    <property type="entry name" value="Ser-Thr/Tyr_kinase_cat_dom"/>
</dbReference>
<keyword evidence="9" id="KW-0342">GTP-binding</keyword>
<keyword evidence="11" id="KW-0675">Receptor</keyword>
<evidence type="ECO:0000259" key="17">
    <source>
        <dbReference type="PROSITE" id="PS50011"/>
    </source>
</evidence>
<keyword evidence="13 15" id="KW-0456">Lyase</keyword>
<dbReference type="InterPro" id="IPR001170">
    <property type="entry name" value="ANPR/GUC"/>
</dbReference>
<dbReference type="GO" id="GO:0005886">
    <property type="term" value="C:plasma membrane"/>
    <property type="evidence" value="ECO:0007669"/>
    <property type="project" value="UniProtKB-SubCell"/>
</dbReference>
<evidence type="ECO:0000256" key="16">
    <source>
        <dbReference type="RuleBase" id="RU003431"/>
    </source>
</evidence>
<evidence type="ECO:0000256" key="1">
    <source>
        <dbReference type="ARBA" id="ARBA00001436"/>
    </source>
</evidence>
<feature type="domain" description="Protein kinase" evidence="17">
    <location>
        <begin position="487"/>
        <end position="787"/>
    </location>
</feature>
<evidence type="ECO:0000256" key="7">
    <source>
        <dbReference type="ARBA" id="ARBA00022741"/>
    </source>
</evidence>
<reference evidence="21" key="1">
    <citation type="submission" date="2012-12" db="EMBL/GenBank/DDBJ databases">
        <authorList>
            <person name="Hellsten U."/>
            <person name="Grimwood J."/>
            <person name="Chapman J.A."/>
            <person name="Shapiro H."/>
            <person name="Aerts A."/>
            <person name="Otillar R.P."/>
            <person name="Terry A.Y."/>
            <person name="Boore J.L."/>
            <person name="Simakov O."/>
            <person name="Marletaz F."/>
            <person name="Cho S.-J."/>
            <person name="Edsinger-Gonzales E."/>
            <person name="Havlak P."/>
            <person name="Kuo D.-H."/>
            <person name="Larsson T."/>
            <person name="Lv J."/>
            <person name="Arendt D."/>
            <person name="Savage R."/>
            <person name="Osoegawa K."/>
            <person name="de Jong P."/>
            <person name="Lindberg D.R."/>
            <person name="Seaver E.C."/>
            <person name="Weisblat D.A."/>
            <person name="Putnam N.H."/>
            <person name="Grigoriev I.V."/>
            <person name="Rokhsar D.S."/>
        </authorList>
    </citation>
    <scope>NUCLEOTIDE SEQUENCE</scope>
    <source>
        <strain evidence="21">I ESC-2004</strain>
    </source>
</reference>
<dbReference type="Pfam" id="PF01094">
    <property type="entry name" value="ANF_receptor"/>
    <property type="match status" value="1"/>
</dbReference>
<dbReference type="PANTHER" id="PTHR11920:SF494">
    <property type="entry name" value="ATRIAL NATRIURETIC PEPTIDE RECEPTOR 2"/>
    <property type="match status" value="1"/>
</dbReference>
<evidence type="ECO:0000256" key="5">
    <source>
        <dbReference type="ARBA" id="ARBA00022692"/>
    </source>
</evidence>
<evidence type="ECO:0000256" key="2">
    <source>
        <dbReference type="ARBA" id="ARBA00004251"/>
    </source>
</evidence>